<sequence>MPRRKSQKEQLLMKSQNAIRQVEKELEELEKLLQVDPVDVDELEPQLEILLSIFNDYQLLKLELQEELVQNDENFRKLTKEDNSSSDSGSRRTSKIAEQHHIKLPKRELPKYGGDVRGWLAFWAAFQDIHEDKHLSEAEKYQYLVQCMISESEAHKVVMSYPVSGDNYESVVKDLKRRFGRDRDLLYLVIRNAQKEIMDFVDLVTSITSRIRNLGKLGVTTDKCAQMLYPIIESCSPEEVLKAWQRSNNYSDTIDKLMEFLVGEVDAMKERDLAYSRFAREKNKP</sequence>
<dbReference type="Pfam" id="PF03564">
    <property type="entry name" value="DUF1759"/>
    <property type="match status" value="1"/>
</dbReference>
<dbReference type="OrthoDB" id="6769507at2759"/>
<feature type="region of interest" description="Disordered" evidence="2">
    <location>
        <begin position="75"/>
        <end position="100"/>
    </location>
</feature>
<dbReference type="InterPro" id="IPR005312">
    <property type="entry name" value="DUF1759"/>
</dbReference>
<dbReference type="Proteomes" id="UP000801492">
    <property type="component" value="Unassembled WGS sequence"/>
</dbReference>
<comment type="caution">
    <text evidence="3">The sequence shown here is derived from an EMBL/GenBank/DDBJ whole genome shotgun (WGS) entry which is preliminary data.</text>
</comment>
<accession>A0A8K0G838</accession>
<dbReference type="EMBL" id="VTPC01068567">
    <property type="protein sequence ID" value="KAF2889291.1"/>
    <property type="molecule type" value="Genomic_DNA"/>
</dbReference>
<organism evidence="3 4">
    <name type="scientific">Ignelater luminosus</name>
    <name type="common">Cucubano</name>
    <name type="synonym">Pyrophorus luminosus</name>
    <dbReference type="NCBI Taxonomy" id="2038154"/>
    <lineage>
        <taxon>Eukaryota</taxon>
        <taxon>Metazoa</taxon>
        <taxon>Ecdysozoa</taxon>
        <taxon>Arthropoda</taxon>
        <taxon>Hexapoda</taxon>
        <taxon>Insecta</taxon>
        <taxon>Pterygota</taxon>
        <taxon>Neoptera</taxon>
        <taxon>Endopterygota</taxon>
        <taxon>Coleoptera</taxon>
        <taxon>Polyphaga</taxon>
        <taxon>Elateriformia</taxon>
        <taxon>Elateroidea</taxon>
        <taxon>Elateridae</taxon>
        <taxon>Agrypninae</taxon>
        <taxon>Pyrophorini</taxon>
        <taxon>Ignelater</taxon>
    </lineage>
</organism>
<dbReference type="PANTHER" id="PTHR22954:SF3">
    <property type="entry name" value="PROTEIN CBG08539"/>
    <property type="match status" value="1"/>
</dbReference>
<dbReference type="PANTHER" id="PTHR22954">
    <property type="entry name" value="RETROVIRAL PROTEASE-RELATED"/>
    <property type="match status" value="1"/>
</dbReference>
<keyword evidence="1" id="KW-0175">Coiled coil</keyword>
<dbReference type="AlphaFoldDB" id="A0A8K0G838"/>
<evidence type="ECO:0000313" key="4">
    <source>
        <dbReference type="Proteomes" id="UP000801492"/>
    </source>
</evidence>
<keyword evidence="4" id="KW-1185">Reference proteome</keyword>
<feature type="coiled-coil region" evidence="1">
    <location>
        <begin position="5"/>
        <end position="35"/>
    </location>
</feature>
<gene>
    <name evidence="3" type="ORF">ILUMI_16882</name>
</gene>
<evidence type="ECO:0000256" key="1">
    <source>
        <dbReference type="SAM" id="Coils"/>
    </source>
</evidence>
<reference evidence="3" key="1">
    <citation type="submission" date="2019-08" db="EMBL/GenBank/DDBJ databases">
        <title>The genome of the North American firefly Photinus pyralis.</title>
        <authorList>
            <consortium name="Photinus pyralis genome working group"/>
            <person name="Fallon T.R."/>
            <person name="Sander Lower S.E."/>
            <person name="Weng J.-K."/>
        </authorList>
    </citation>
    <scope>NUCLEOTIDE SEQUENCE</scope>
    <source>
        <strain evidence="3">TRF0915ILg1</strain>
        <tissue evidence="3">Whole body</tissue>
    </source>
</reference>
<evidence type="ECO:0000256" key="2">
    <source>
        <dbReference type="SAM" id="MobiDB-lite"/>
    </source>
</evidence>
<evidence type="ECO:0000313" key="3">
    <source>
        <dbReference type="EMBL" id="KAF2889291.1"/>
    </source>
</evidence>
<protein>
    <submittedName>
        <fullName evidence="3">Uncharacterized protein</fullName>
    </submittedName>
</protein>
<name>A0A8K0G838_IGNLU</name>
<proteinExistence type="predicted"/>